<dbReference type="EMBL" id="CALTRL010001145">
    <property type="protein sequence ID" value="CAH7671164.1"/>
    <property type="molecule type" value="Genomic_DNA"/>
</dbReference>
<organism evidence="2 3">
    <name type="scientific">Phakopsora pachyrhizi</name>
    <name type="common">Asian soybean rust disease fungus</name>
    <dbReference type="NCBI Taxonomy" id="170000"/>
    <lineage>
        <taxon>Eukaryota</taxon>
        <taxon>Fungi</taxon>
        <taxon>Dikarya</taxon>
        <taxon>Basidiomycota</taxon>
        <taxon>Pucciniomycotina</taxon>
        <taxon>Pucciniomycetes</taxon>
        <taxon>Pucciniales</taxon>
        <taxon>Phakopsoraceae</taxon>
        <taxon>Phakopsora</taxon>
    </lineage>
</organism>
<name>A0AAV0ARU5_PHAPC</name>
<evidence type="ECO:0008006" key="4">
    <source>
        <dbReference type="Google" id="ProtNLM"/>
    </source>
</evidence>
<proteinExistence type="predicted"/>
<feature type="compositionally biased region" description="Basic residues" evidence="1">
    <location>
        <begin position="1"/>
        <end position="13"/>
    </location>
</feature>
<gene>
    <name evidence="2" type="ORF">PPACK8108_LOCUS5923</name>
</gene>
<evidence type="ECO:0000313" key="3">
    <source>
        <dbReference type="Proteomes" id="UP001153365"/>
    </source>
</evidence>
<comment type="caution">
    <text evidence="2">The sequence shown here is derived from an EMBL/GenBank/DDBJ whole genome shotgun (WGS) entry which is preliminary data.</text>
</comment>
<sequence>MPRARRRPTRKKRGEGLGFNGGGPKYRQKLEKGLRMQRVQQEDVSKKDKALWTKEDRQGLKINEERCMRRRCDEGQKKGGHGLLTA</sequence>
<dbReference type="AlphaFoldDB" id="A0AAV0ARU5"/>
<reference evidence="2" key="1">
    <citation type="submission" date="2022-06" db="EMBL/GenBank/DDBJ databases">
        <authorList>
            <consortium name="SYNGENTA / RWTH Aachen University"/>
        </authorList>
    </citation>
    <scope>NUCLEOTIDE SEQUENCE</scope>
</reference>
<feature type="region of interest" description="Disordered" evidence="1">
    <location>
        <begin position="1"/>
        <end position="26"/>
    </location>
</feature>
<evidence type="ECO:0000313" key="2">
    <source>
        <dbReference type="EMBL" id="CAH7671164.1"/>
    </source>
</evidence>
<dbReference type="Proteomes" id="UP001153365">
    <property type="component" value="Unassembled WGS sequence"/>
</dbReference>
<accession>A0AAV0ARU5</accession>
<evidence type="ECO:0000256" key="1">
    <source>
        <dbReference type="SAM" id="MobiDB-lite"/>
    </source>
</evidence>
<keyword evidence="3" id="KW-1185">Reference proteome</keyword>
<protein>
    <recommendedName>
        <fullName evidence="4">rRNA-processing protein FYV7</fullName>
    </recommendedName>
</protein>